<dbReference type="GO" id="GO:0046872">
    <property type="term" value="F:metal ion binding"/>
    <property type="evidence" value="ECO:0007669"/>
    <property type="project" value="UniProtKB-KW"/>
</dbReference>
<dbReference type="NCBIfam" id="TIGR00521">
    <property type="entry name" value="coaBC_dfp"/>
    <property type="match status" value="1"/>
</dbReference>
<name>A0A1X7NKK1_9LACT</name>
<evidence type="ECO:0000313" key="7">
    <source>
        <dbReference type="EMBL" id="SMH37983.1"/>
    </source>
</evidence>
<protein>
    <recommendedName>
        <fullName evidence="3">Coenzyme A biosynthesis bifunctional protein CoaBC</fullName>
    </recommendedName>
    <alternativeName>
        <fullName evidence="3">DNA/pantothenate metabolism flavoprotein</fullName>
    </alternativeName>
    <alternativeName>
        <fullName evidence="3">Phosphopantothenoylcysteine synthetase/decarboxylase</fullName>
        <shortName evidence="3">PPCS-PPCDC</shortName>
    </alternativeName>
    <domain>
        <recommendedName>
            <fullName evidence="3">Phosphopantothenoylcysteine decarboxylase</fullName>
            <shortName evidence="3">PPC decarboxylase</shortName>
            <shortName evidence="3">PPC-DC</shortName>
            <ecNumber evidence="3">4.1.1.36</ecNumber>
        </recommendedName>
        <alternativeName>
            <fullName evidence="3">CoaC</fullName>
        </alternativeName>
    </domain>
    <domain>
        <recommendedName>
            <fullName evidence="3">Phosphopantothenate--cysteine ligase</fullName>
            <ecNumber evidence="3">6.3.2.5</ecNumber>
        </recommendedName>
        <alternativeName>
            <fullName evidence="3">CoaB</fullName>
        </alternativeName>
        <alternativeName>
            <fullName evidence="3">Phosphopantothenoylcysteine synthetase</fullName>
            <shortName evidence="3">PPC synthetase</shortName>
            <shortName evidence="3">PPC-S</shortName>
        </alternativeName>
    </domain>
</protein>
<feature type="domain" description="Flavoprotein" evidence="5">
    <location>
        <begin position="5"/>
        <end position="177"/>
    </location>
</feature>
<comment type="catalytic activity">
    <reaction evidence="3 4">
        <text>(R)-4'-phosphopantothenate + L-cysteine + CTP = N-[(R)-4-phosphopantothenoyl]-L-cysteine + CMP + diphosphate + H(+)</text>
        <dbReference type="Rhea" id="RHEA:19397"/>
        <dbReference type="ChEBI" id="CHEBI:10986"/>
        <dbReference type="ChEBI" id="CHEBI:15378"/>
        <dbReference type="ChEBI" id="CHEBI:33019"/>
        <dbReference type="ChEBI" id="CHEBI:35235"/>
        <dbReference type="ChEBI" id="CHEBI:37563"/>
        <dbReference type="ChEBI" id="CHEBI:59458"/>
        <dbReference type="ChEBI" id="CHEBI:60377"/>
        <dbReference type="EC" id="6.3.2.5"/>
    </reaction>
</comment>
<keyword evidence="3" id="KW-0460">Magnesium</keyword>
<comment type="function">
    <text evidence="4">Catalyzes two steps in the biosynthesis of coenzyme A. In the first step cysteine is conjugated to 4'-phosphopantothenate to form 4-phosphopantothenoylcysteine, in the latter compound is decarboxylated to form 4'-phosphopantotheine.</text>
</comment>
<evidence type="ECO:0000256" key="2">
    <source>
        <dbReference type="ARBA" id="ARBA00023239"/>
    </source>
</evidence>
<comment type="catalytic activity">
    <reaction evidence="3 4">
        <text>N-[(R)-4-phosphopantothenoyl]-L-cysteine + H(+) = (R)-4'-phosphopantetheine + CO2</text>
        <dbReference type="Rhea" id="RHEA:16793"/>
        <dbReference type="ChEBI" id="CHEBI:15378"/>
        <dbReference type="ChEBI" id="CHEBI:16526"/>
        <dbReference type="ChEBI" id="CHEBI:59458"/>
        <dbReference type="ChEBI" id="CHEBI:61723"/>
        <dbReference type="EC" id="4.1.1.36"/>
    </reaction>
</comment>
<comment type="cofactor">
    <cofactor evidence="3">
        <name>Mg(2+)</name>
        <dbReference type="ChEBI" id="CHEBI:18420"/>
    </cofactor>
</comment>
<comment type="similarity">
    <text evidence="3 4">In the N-terminal section; belongs to the HFCD (homo-oligomeric flavin containing Cys decarboxylase) superfamily.</text>
</comment>
<dbReference type="GO" id="GO:0004632">
    <property type="term" value="F:phosphopantothenate--cysteine ligase activity"/>
    <property type="evidence" value="ECO:0007669"/>
    <property type="project" value="UniProtKB-UniRule"/>
</dbReference>
<dbReference type="HAMAP" id="MF_02225">
    <property type="entry name" value="CoaBC"/>
    <property type="match status" value="1"/>
</dbReference>
<dbReference type="Gene3D" id="3.40.50.1950">
    <property type="entry name" value="Flavin prenyltransferase-like"/>
    <property type="match status" value="1"/>
</dbReference>
<comment type="caution">
    <text evidence="3">Lacks conserved residue(s) required for the propagation of feature annotation.</text>
</comment>
<proteinExistence type="inferred from homology"/>
<evidence type="ECO:0000256" key="3">
    <source>
        <dbReference type="HAMAP-Rule" id="MF_02225"/>
    </source>
</evidence>
<comment type="pathway">
    <text evidence="3 4">Cofactor biosynthesis; coenzyme A biosynthesis; CoA from (R)-pantothenate: step 2/5.</text>
</comment>
<evidence type="ECO:0000259" key="6">
    <source>
        <dbReference type="Pfam" id="PF04127"/>
    </source>
</evidence>
<keyword evidence="8" id="KW-1185">Reference proteome</keyword>
<comment type="similarity">
    <text evidence="3 4">In the C-terminal section; belongs to the PPC synthetase family.</text>
</comment>
<dbReference type="InterPro" id="IPR036551">
    <property type="entry name" value="Flavin_trans-like"/>
</dbReference>
<dbReference type="Gene3D" id="3.40.50.10300">
    <property type="entry name" value="CoaB-like"/>
    <property type="match status" value="1"/>
</dbReference>
<dbReference type="EC" id="4.1.1.36" evidence="3"/>
<dbReference type="SUPFAM" id="SSF102645">
    <property type="entry name" value="CoaB-like"/>
    <property type="match status" value="1"/>
</dbReference>
<comment type="cofactor">
    <cofactor evidence="3">
        <name>FMN</name>
        <dbReference type="ChEBI" id="CHEBI:58210"/>
    </cofactor>
    <text evidence="3">Binds 1 FMN per subunit.</text>
</comment>
<keyword evidence="1 3" id="KW-0210">Decarboxylase</keyword>
<dbReference type="InterPro" id="IPR005252">
    <property type="entry name" value="CoaBC"/>
</dbReference>
<evidence type="ECO:0000259" key="5">
    <source>
        <dbReference type="Pfam" id="PF02441"/>
    </source>
</evidence>
<dbReference type="EMBL" id="FXBJ01000002">
    <property type="protein sequence ID" value="SMH37983.1"/>
    <property type="molecule type" value="Genomic_DNA"/>
</dbReference>
<dbReference type="GO" id="GO:0015941">
    <property type="term" value="P:pantothenate catabolic process"/>
    <property type="evidence" value="ECO:0007669"/>
    <property type="project" value="InterPro"/>
</dbReference>
<dbReference type="PANTHER" id="PTHR14359">
    <property type="entry name" value="HOMO-OLIGOMERIC FLAVIN CONTAINING CYS DECARBOXYLASE FAMILY"/>
    <property type="match status" value="1"/>
</dbReference>
<feature type="binding site" evidence="3">
    <location>
        <position position="343"/>
    </location>
    <ligand>
        <name>CTP</name>
        <dbReference type="ChEBI" id="CHEBI:37563"/>
    </ligand>
</feature>
<feature type="region of interest" description="Phosphopantothenate--cysteine ligase" evidence="3">
    <location>
        <begin position="193"/>
        <end position="401"/>
    </location>
</feature>
<dbReference type="STRING" id="1073423.SAMN04488700_2094"/>
<evidence type="ECO:0000256" key="1">
    <source>
        <dbReference type="ARBA" id="ARBA00022793"/>
    </source>
</evidence>
<dbReference type="InterPro" id="IPR007085">
    <property type="entry name" value="DNA/pantothenate-metab_flavo_C"/>
</dbReference>
<dbReference type="OrthoDB" id="9802554at2"/>
<feature type="binding site" evidence="3">
    <location>
        <position position="291"/>
    </location>
    <ligand>
        <name>CTP</name>
        <dbReference type="ChEBI" id="CHEBI:37563"/>
    </ligand>
</feature>
<dbReference type="UniPathway" id="UPA00241">
    <property type="reaction ID" value="UER00353"/>
</dbReference>
<dbReference type="GO" id="GO:0015937">
    <property type="term" value="P:coenzyme A biosynthetic process"/>
    <property type="evidence" value="ECO:0007669"/>
    <property type="project" value="UniProtKB-UniRule"/>
</dbReference>
<dbReference type="EC" id="6.3.2.5" evidence="3"/>
<dbReference type="InterPro" id="IPR003382">
    <property type="entry name" value="Flavoprotein"/>
</dbReference>
<dbReference type="Pfam" id="PF04127">
    <property type="entry name" value="DFP"/>
    <property type="match status" value="1"/>
</dbReference>
<dbReference type="InterPro" id="IPR035929">
    <property type="entry name" value="CoaB-like_sf"/>
</dbReference>
<dbReference type="GO" id="GO:0004633">
    <property type="term" value="F:phosphopantothenoylcysteine decarboxylase activity"/>
    <property type="evidence" value="ECO:0007669"/>
    <property type="project" value="UniProtKB-UniRule"/>
</dbReference>
<feature type="region of interest" description="Phosphopantothenoylcysteine decarboxylase" evidence="3">
    <location>
        <begin position="1"/>
        <end position="192"/>
    </location>
</feature>
<dbReference type="GO" id="GO:0010181">
    <property type="term" value="F:FMN binding"/>
    <property type="evidence" value="ECO:0007669"/>
    <property type="project" value="UniProtKB-UniRule"/>
</dbReference>
<keyword evidence="3 4" id="KW-0436">Ligase</keyword>
<comment type="function">
    <text evidence="3">Catalyzes two sequential steps in the biosynthesis of coenzyme A. In the first step cysteine is conjugated to 4'-phosphopantothenate to form 4-phosphopantothenoylcysteine. In the second step the latter compound is decarboxylated to form 4'-phosphopantotheine.</text>
</comment>
<dbReference type="AlphaFoldDB" id="A0A1X7NKK1"/>
<keyword evidence="3" id="KW-0511">Multifunctional enzyme</keyword>
<dbReference type="SUPFAM" id="SSF52507">
    <property type="entry name" value="Homo-oligomeric flavin-containing Cys decarboxylases, HFCD"/>
    <property type="match status" value="1"/>
</dbReference>
<evidence type="ECO:0000256" key="4">
    <source>
        <dbReference type="RuleBase" id="RU364078"/>
    </source>
</evidence>
<gene>
    <name evidence="3" type="primary">coaBC</name>
    <name evidence="7" type="ORF">SAMN04488700_2094</name>
</gene>
<reference evidence="7 8" key="1">
    <citation type="submission" date="2017-04" db="EMBL/GenBank/DDBJ databases">
        <authorList>
            <person name="Afonso C.L."/>
            <person name="Miller P.J."/>
            <person name="Scott M.A."/>
            <person name="Spackman E."/>
            <person name="Goraichik I."/>
            <person name="Dimitrov K.M."/>
            <person name="Suarez D.L."/>
            <person name="Swayne D.E."/>
        </authorList>
    </citation>
    <scope>NUCLEOTIDE SEQUENCE [LARGE SCALE GENOMIC DNA]</scope>
    <source>
        <strain evidence="7 8">LMG26642</strain>
    </source>
</reference>
<keyword evidence="2 3" id="KW-0456">Lyase</keyword>
<feature type="binding site" evidence="3">
    <location>
        <position position="281"/>
    </location>
    <ligand>
        <name>CTP</name>
        <dbReference type="ChEBI" id="CHEBI:37563"/>
    </ligand>
</feature>
<keyword evidence="3 4" id="KW-0285">Flavoprotein</keyword>
<keyword evidence="3 4" id="KW-0288">FMN</keyword>
<dbReference type="Proteomes" id="UP000193435">
    <property type="component" value="Unassembled WGS sequence"/>
</dbReference>
<dbReference type="PANTHER" id="PTHR14359:SF6">
    <property type="entry name" value="PHOSPHOPANTOTHENOYLCYSTEINE DECARBOXYLASE"/>
    <property type="match status" value="1"/>
</dbReference>
<evidence type="ECO:0000313" key="8">
    <source>
        <dbReference type="Proteomes" id="UP000193435"/>
    </source>
</evidence>
<dbReference type="GO" id="GO:0071513">
    <property type="term" value="C:phosphopantothenoylcysteine decarboxylase complex"/>
    <property type="evidence" value="ECO:0007669"/>
    <property type="project" value="TreeGrafter"/>
</dbReference>
<feature type="domain" description="DNA/pantothenate metabolism flavoprotein C-terminal" evidence="6">
    <location>
        <begin position="188"/>
        <end position="395"/>
    </location>
</feature>
<dbReference type="Pfam" id="PF02441">
    <property type="entry name" value="Flavoprotein"/>
    <property type="match status" value="1"/>
</dbReference>
<feature type="binding site" evidence="3">
    <location>
        <position position="339"/>
    </location>
    <ligand>
        <name>CTP</name>
        <dbReference type="ChEBI" id="CHEBI:37563"/>
    </ligand>
</feature>
<dbReference type="RefSeq" id="WP_085560134.1">
    <property type="nucleotide sequence ID" value="NZ_FOAH01000013.1"/>
</dbReference>
<sequence>MLKNKNIALYVCGGIASYKAVDLVRQFIKQGANVKVAMTASAMEFVTPLTFQIVSKHHIYTDTFDEREEDKVSHIHLADWTDLAVIAPATANVIAKVANGIADDFVTTTLLATTAPIFVVPAMNSHMLENPATVRNFATLRLDKRFVMEPETGFLAEGYEGKGRLPEPLTIVESVKQFMIPRQAELPLKNKRVVITAGGTKERIDPVRYITNDSSGKMGYSLASVARDLGAQVTIISATSQLPEPFGVTVVYVSSALEMLDAVLKEYALVDIVVMAAAVSDYRPKKQASKKIKKSEELLIIELEKTTDILYQLGHTKQQQFLIGFAAETNNLESYAQEKLMRKKANMIVANDVSKPNVGFNQDTNEVIIFTPNSEPVKVSIRSKQKVAEEIFKVAIEQMIK</sequence>
<comment type="pathway">
    <text evidence="3 4">Cofactor biosynthesis; coenzyme A biosynthesis; CoA from (R)-pantothenate: step 3/5.</text>
</comment>
<feature type="binding site" evidence="3">
    <location>
        <position position="325"/>
    </location>
    <ligand>
        <name>CTP</name>
        <dbReference type="ChEBI" id="CHEBI:37563"/>
    </ligand>
</feature>
<organism evidence="7 8">
    <name type="scientific">Carnobacterium iners</name>
    <dbReference type="NCBI Taxonomy" id="1073423"/>
    <lineage>
        <taxon>Bacteria</taxon>
        <taxon>Bacillati</taxon>
        <taxon>Bacillota</taxon>
        <taxon>Bacilli</taxon>
        <taxon>Lactobacillales</taxon>
        <taxon>Carnobacteriaceae</taxon>
        <taxon>Carnobacterium</taxon>
    </lineage>
</organism>
<keyword evidence="3" id="KW-0479">Metal-binding</keyword>
<accession>A0A1X7NKK1</accession>